<keyword evidence="6" id="KW-1185">Reference proteome</keyword>
<dbReference type="InterPro" id="IPR046348">
    <property type="entry name" value="SIS_dom_sf"/>
</dbReference>
<dbReference type="Gene3D" id="3.40.50.10490">
    <property type="entry name" value="Glucose-6-phosphate isomerase like protein, domain 1"/>
    <property type="match status" value="2"/>
</dbReference>
<dbReference type="OrthoDB" id="367283at2"/>
<dbReference type="GO" id="GO:0097367">
    <property type="term" value="F:carbohydrate derivative binding"/>
    <property type="evidence" value="ECO:0007669"/>
    <property type="project" value="InterPro"/>
</dbReference>
<dbReference type="AlphaFoldDB" id="E1R746"/>
<evidence type="ECO:0000256" key="3">
    <source>
        <dbReference type="ARBA" id="ARBA00016090"/>
    </source>
</evidence>
<dbReference type="PANTHER" id="PTHR10937:SF0">
    <property type="entry name" value="GLUTAMINE--FRUCTOSE-6-PHOSPHATE TRANSAMINASE (ISOMERIZING)"/>
    <property type="match status" value="1"/>
</dbReference>
<dbReference type="EMBL" id="CP002116">
    <property type="protein sequence ID" value="ADK81373.1"/>
    <property type="molecule type" value="Genomic_DNA"/>
</dbReference>
<dbReference type="SUPFAM" id="SSF53697">
    <property type="entry name" value="SIS domain"/>
    <property type="match status" value="1"/>
</dbReference>
<dbReference type="GO" id="GO:0006047">
    <property type="term" value="P:UDP-N-acetylglucosamine metabolic process"/>
    <property type="evidence" value="ECO:0007669"/>
    <property type="project" value="TreeGrafter"/>
</dbReference>
<dbReference type="PANTHER" id="PTHR10937">
    <property type="entry name" value="GLUCOSAMINE--FRUCTOSE-6-PHOSPHATE AMINOTRANSFERASE, ISOMERIZING"/>
    <property type="match status" value="1"/>
</dbReference>
<dbReference type="PROSITE" id="PS51464">
    <property type="entry name" value="SIS"/>
    <property type="match status" value="2"/>
</dbReference>
<evidence type="ECO:0000256" key="1">
    <source>
        <dbReference type="ARBA" id="ARBA00001031"/>
    </source>
</evidence>
<dbReference type="Pfam" id="PF01380">
    <property type="entry name" value="SIS"/>
    <property type="match status" value="2"/>
</dbReference>
<dbReference type="RefSeq" id="WP_013254836.1">
    <property type="nucleotide sequence ID" value="NC_014364.1"/>
</dbReference>
<dbReference type="eggNOG" id="COG2222">
    <property type="taxonomic scope" value="Bacteria"/>
</dbReference>
<keyword evidence="5" id="KW-0413">Isomerase</keyword>
<dbReference type="GO" id="GO:0006487">
    <property type="term" value="P:protein N-linked glycosylation"/>
    <property type="evidence" value="ECO:0007669"/>
    <property type="project" value="TreeGrafter"/>
</dbReference>
<comment type="catalytic activity">
    <reaction evidence="1">
        <text>D-fructose 6-phosphate + L-glutamine = D-glucosamine 6-phosphate + L-glutamate</text>
        <dbReference type="Rhea" id="RHEA:13237"/>
        <dbReference type="ChEBI" id="CHEBI:29985"/>
        <dbReference type="ChEBI" id="CHEBI:58359"/>
        <dbReference type="ChEBI" id="CHEBI:58725"/>
        <dbReference type="ChEBI" id="CHEBI:61527"/>
        <dbReference type="EC" id="2.6.1.16"/>
    </reaction>
</comment>
<gene>
    <name evidence="5" type="ordered locus">Spirs_2258</name>
</gene>
<dbReference type="EC" id="2.6.1.16" evidence="2"/>
<dbReference type="KEGG" id="ssm:Spirs_2258"/>
<dbReference type="GO" id="GO:0006002">
    <property type="term" value="P:fructose 6-phosphate metabolic process"/>
    <property type="evidence" value="ECO:0007669"/>
    <property type="project" value="TreeGrafter"/>
</dbReference>
<protein>
    <recommendedName>
        <fullName evidence="3">Glutamine--fructose-6-phosphate aminotransferase [isomerizing]</fullName>
        <ecNumber evidence="2">2.6.1.16</ecNumber>
    </recommendedName>
</protein>
<name>E1R746_SEDSS</name>
<proteinExistence type="predicted"/>
<dbReference type="GO" id="GO:0004360">
    <property type="term" value="F:glutamine-fructose-6-phosphate transaminase (isomerizing) activity"/>
    <property type="evidence" value="ECO:0007669"/>
    <property type="project" value="UniProtKB-EC"/>
</dbReference>
<accession>E1R746</accession>
<dbReference type="STRING" id="573413.Spirs_2258"/>
<sequence>MNELLNKYKMLLSDTTGVEPLLVEMNKQAADAVQTYRQQHIQMTKLAARIQERKKVLLLGMGASHFVNEIFSLQLRACGVEAWAMTASEFLYSPVAINDRLVILTSQSGESIETVKCMNLLSDEEVYGITLSEESSIAKGTNAIVASGGAELAYAGTRSVTLSLAVMAYITLELGGVSKEAVMNSIAFAQSDLSAMERALGVLYAKQHIVVTGRSLFSGLAHLFSLGLEELSGQPIVCNEAGQLRHGPVEVLSEDSVLVLFRQSGRAGTLAKSLSTIVEKSSCALIVIDSSGMSPLDHAITIHCPVGNDIAAALGVMTTFQELMVAYACKKNPKAGIPKYSSKVTKTE</sequence>
<evidence type="ECO:0000259" key="4">
    <source>
        <dbReference type="PROSITE" id="PS51464"/>
    </source>
</evidence>
<feature type="domain" description="SIS" evidence="4">
    <location>
        <begin position="199"/>
        <end position="334"/>
    </location>
</feature>
<feature type="domain" description="SIS" evidence="4">
    <location>
        <begin position="46"/>
        <end position="182"/>
    </location>
</feature>
<dbReference type="InterPro" id="IPR001347">
    <property type="entry name" value="SIS_dom"/>
</dbReference>
<organism evidence="5 6">
    <name type="scientific">Sediminispirochaeta smaragdinae (strain DSM 11293 / JCM 15392 / SEBR 4228)</name>
    <name type="common">Spirochaeta smaragdinae</name>
    <dbReference type="NCBI Taxonomy" id="573413"/>
    <lineage>
        <taxon>Bacteria</taxon>
        <taxon>Pseudomonadati</taxon>
        <taxon>Spirochaetota</taxon>
        <taxon>Spirochaetia</taxon>
        <taxon>Spirochaetales</taxon>
        <taxon>Spirochaetaceae</taxon>
        <taxon>Sediminispirochaeta</taxon>
    </lineage>
</organism>
<dbReference type="Proteomes" id="UP000002318">
    <property type="component" value="Chromosome"/>
</dbReference>
<reference evidence="5 6" key="1">
    <citation type="journal article" date="2010" name="Stand. Genomic Sci.">
        <title>Complete genome sequence of Spirochaeta smaragdinae type strain (SEBR 4228).</title>
        <authorList>
            <person name="Mavromatis K."/>
            <person name="Yasawong M."/>
            <person name="Chertkov O."/>
            <person name="Lapidus A."/>
            <person name="Lucas S."/>
            <person name="Nolan M."/>
            <person name="Del Rio T.G."/>
            <person name="Tice H."/>
            <person name="Cheng J.F."/>
            <person name="Pitluck S."/>
            <person name="Liolios K."/>
            <person name="Ivanova N."/>
            <person name="Tapia R."/>
            <person name="Han C."/>
            <person name="Bruce D."/>
            <person name="Goodwin L."/>
            <person name="Pati A."/>
            <person name="Chen A."/>
            <person name="Palaniappan K."/>
            <person name="Land M."/>
            <person name="Hauser L."/>
            <person name="Chang Y.J."/>
            <person name="Jeffries C.D."/>
            <person name="Detter J.C."/>
            <person name="Rohde M."/>
            <person name="Brambilla E."/>
            <person name="Spring S."/>
            <person name="Goker M."/>
            <person name="Sikorski J."/>
            <person name="Woyke T."/>
            <person name="Bristow J."/>
            <person name="Eisen J.A."/>
            <person name="Markowitz V."/>
            <person name="Hugenholtz P."/>
            <person name="Klenk H.P."/>
            <person name="Kyrpides N.C."/>
        </authorList>
    </citation>
    <scope>NUCLEOTIDE SEQUENCE [LARGE SCALE GENOMIC DNA]</scope>
    <source>
        <strain evidence="6">DSM 11293 / JCM 15392 / SEBR 4228</strain>
    </source>
</reference>
<evidence type="ECO:0000313" key="6">
    <source>
        <dbReference type="Proteomes" id="UP000002318"/>
    </source>
</evidence>
<dbReference type="GO" id="GO:0016853">
    <property type="term" value="F:isomerase activity"/>
    <property type="evidence" value="ECO:0007669"/>
    <property type="project" value="UniProtKB-KW"/>
</dbReference>
<evidence type="ECO:0000313" key="5">
    <source>
        <dbReference type="EMBL" id="ADK81373.1"/>
    </source>
</evidence>
<evidence type="ECO:0000256" key="2">
    <source>
        <dbReference type="ARBA" id="ARBA00012916"/>
    </source>
</evidence>
<dbReference type="HOGENOM" id="CLU_068455_0_0_12"/>